<evidence type="ECO:0000256" key="1">
    <source>
        <dbReference type="SAM" id="Coils"/>
    </source>
</evidence>
<dbReference type="Proteomes" id="UP000619376">
    <property type="component" value="Unassembled WGS sequence"/>
</dbReference>
<dbReference type="EMBL" id="BNAJ01000019">
    <property type="protein sequence ID" value="GHF64068.1"/>
    <property type="molecule type" value="Genomic_DNA"/>
</dbReference>
<dbReference type="RefSeq" id="WP_184116072.1">
    <property type="nucleotide sequence ID" value="NZ_BNAJ01000019.1"/>
</dbReference>
<reference evidence="2" key="4">
    <citation type="submission" date="2024-05" db="EMBL/GenBank/DDBJ databases">
        <authorList>
            <person name="Sun Q."/>
            <person name="Zhou Y."/>
        </authorList>
    </citation>
    <scope>NUCLEOTIDE SEQUENCE</scope>
    <source>
        <strain evidence="2">CGMCC 1.18437</strain>
    </source>
</reference>
<name>A0A7W8KJ00_9DEIO</name>
<feature type="coiled-coil region" evidence="1">
    <location>
        <begin position="2"/>
        <end position="44"/>
    </location>
</feature>
<reference evidence="2" key="1">
    <citation type="journal article" date="2014" name="Int. J. Syst. Evol. Microbiol.">
        <title>Complete genome of a new Firmicutes species belonging to the dominant human colonic microbiota ('Ruminococcus bicirculans') reveals two chromosomes and a selective capacity to utilize plant glucans.</title>
        <authorList>
            <consortium name="NISC Comparative Sequencing Program"/>
            <person name="Wegmann U."/>
            <person name="Louis P."/>
            <person name="Goesmann A."/>
            <person name="Henrissat B."/>
            <person name="Duncan S.H."/>
            <person name="Flint H.J."/>
        </authorList>
    </citation>
    <scope>NUCLEOTIDE SEQUENCE</scope>
    <source>
        <strain evidence="2">CGMCC 1.18437</strain>
    </source>
</reference>
<dbReference type="Proteomes" id="UP000539473">
    <property type="component" value="Unassembled WGS sequence"/>
</dbReference>
<organism evidence="3 4">
    <name type="scientific">Deinococcus metalli</name>
    <dbReference type="NCBI Taxonomy" id="1141878"/>
    <lineage>
        <taxon>Bacteria</taxon>
        <taxon>Thermotogati</taxon>
        <taxon>Deinococcota</taxon>
        <taxon>Deinococci</taxon>
        <taxon>Deinococcales</taxon>
        <taxon>Deinococcaceae</taxon>
        <taxon>Deinococcus</taxon>
    </lineage>
</organism>
<protein>
    <submittedName>
        <fullName evidence="3">Uncharacterized protein</fullName>
    </submittedName>
</protein>
<gene>
    <name evidence="2" type="ORF">GCM10017781_45020</name>
    <name evidence="3" type="ORF">HNQ07_004586</name>
</gene>
<reference evidence="5" key="2">
    <citation type="journal article" date="2019" name="Int. J. Syst. Evol. Microbiol.">
        <title>The Global Catalogue of Microorganisms (GCM) 10K type strain sequencing project: providing services to taxonomists for standard genome sequencing and annotation.</title>
        <authorList>
            <consortium name="The Broad Institute Genomics Platform"/>
            <consortium name="The Broad Institute Genome Sequencing Center for Infectious Disease"/>
            <person name="Wu L."/>
            <person name="Ma J."/>
        </authorList>
    </citation>
    <scope>NUCLEOTIDE SEQUENCE [LARGE SCALE GENOMIC DNA]</scope>
    <source>
        <strain evidence="5">CGMCC 1.18437</strain>
    </source>
</reference>
<accession>A0A7W8KJ00</accession>
<dbReference type="EMBL" id="JACHFK010000019">
    <property type="protein sequence ID" value="MBB5379076.1"/>
    <property type="molecule type" value="Genomic_DNA"/>
</dbReference>
<evidence type="ECO:0000313" key="5">
    <source>
        <dbReference type="Proteomes" id="UP000619376"/>
    </source>
</evidence>
<reference evidence="3 4" key="3">
    <citation type="submission" date="2020-08" db="EMBL/GenBank/DDBJ databases">
        <title>Genomic Encyclopedia of Type Strains, Phase IV (KMG-IV): sequencing the most valuable type-strain genomes for metagenomic binning, comparative biology and taxonomic classification.</title>
        <authorList>
            <person name="Goeker M."/>
        </authorList>
    </citation>
    <scope>NUCLEOTIDE SEQUENCE [LARGE SCALE GENOMIC DNA]</scope>
    <source>
        <strain evidence="3 4">DSM 27521</strain>
    </source>
</reference>
<proteinExistence type="predicted"/>
<dbReference type="AlphaFoldDB" id="A0A7W8KJ00"/>
<sequence>MNERDRTHVKNLEKKAQAAQREFLDALEELRDQLELVRDAEHEKLANMDDKLYGVDRYKKIEAEVEGIETVLRDIEVIESMPELDLSGIYGLNSSPDQQFTEQEIEEILNS</sequence>
<keyword evidence="5" id="KW-1185">Reference proteome</keyword>
<keyword evidence="1" id="KW-0175">Coiled coil</keyword>
<evidence type="ECO:0000313" key="4">
    <source>
        <dbReference type="Proteomes" id="UP000539473"/>
    </source>
</evidence>
<evidence type="ECO:0000313" key="3">
    <source>
        <dbReference type="EMBL" id="MBB5379076.1"/>
    </source>
</evidence>
<comment type="caution">
    <text evidence="3">The sequence shown here is derived from an EMBL/GenBank/DDBJ whole genome shotgun (WGS) entry which is preliminary data.</text>
</comment>
<evidence type="ECO:0000313" key="2">
    <source>
        <dbReference type="EMBL" id="GHF64068.1"/>
    </source>
</evidence>